<dbReference type="Gene3D" id="3.40.390.10">
    <property type="entry name" value="Collagenase (Catalytic Domain)"/>
    <property type="match status" value="1"/>
</dbReference>
<dbReference type="Pfam" id="PF18962">
    <property type="entry name" value="Por_Secre_tail"/>
    <property type="match status" value="1"/>
</dbReference>
<protein>
    <submittedName>
        <fullName evidence="2">Serine protease</fullName>
    </submittedName>
</protein>
<dbReference type="Proteomes" id="UP001193389">
    <property type="component" value="Chromosome"/>
</dbReference>
<reference evidence="2" key="1">
    <citation type="journal article" date="2020" name="Int. J. Syst. Evol. Microbiol.">
        <title>Aquipluma nitroreducens gen. nov. sp. nov., a novel facultatively anaerobic bacterium isolated from a freshwater lake.</title>
        <authorList>
            <person name="Watanabe M."/>
            <person name="Kojima H."/>
            <person name="Fukui M."/>
        </authorList>
    </citation>
    <scope>NUCLEOTIDE SEQUENCE</scope>
    <source>
        <strain evidence="2">MeG22</strain>
    </source>
</reference>
<evidence type="ECO:0000313" key="2">
    <source>
        <dbReference type="EMBL" id="BBE18153.1"/>
    </source>
</evidence>
<dbReference type="AlphaFoldDB" id="A0A5K7S9A3"/>
<dbReference type="InterPro" id="IPR026444">
    <property type="entry name" value="Secre_tail"/>
</dbReference>
<dbReference type="NCBIfam" id="TIGR04183">
    <property type="entry name" value="Por_Secre_tail"/>
    <property type="match status" value="1"/>
</dbReference>
<dbReference type="RefSeq" id="WP_318351083.1">
    <property type="nucleotide sequence ID" value="NZ_AP018694.1"/>
</dbReference>
<dbReference type="InterPro" id="IPR024079">
    <property type="entry name" value="MetalloPept_cat_dom_sf"/>
</dbReference>
<evidence type="ECO:0000259" key="1">
    <source>
        <dbReference type="Pfam" id="PF18962"/>
    </source>
</evidence>
<dbReference type="GO" id="GO:0008237">
    <property type="term" value="F:metallopeptidase activity"/>
    <property type="evidence" value="ECO:0007669"/>
    <property type="project" value="InterPro"/>
</dbReference>
<dbReference type="KEGG" id="anf:AQPE_2313"/>
<proteinExistence type="predicted"/>
<gene>
    <name evidence="2" type="ORF">AQPE_2313</name>
</gene>
<keyword evidence="2" id="KW-0378">Hydrolase</keyword>
<sequence length="818" mass="91433">MKQYLVLIAFLMSVKVSLGQELWKKEAIKMPPSVCYASPEIHKSFVKPPERLKAGSTKRATIMVDFVGFPEDAKVAFQYAVTIWQDLIYSPVPIHIQATWESLASDVLGSCSPSDYIPNFNSTQIWNCYYPIALVEKMLGQEVNSPTGYEIEASFNKDFTNWYFGVDGNTPIDKYDFVSTVLHELTHGLGFHGFFYSDGRGRGGYGTDGLSAAFDQYVINQNAEKLVNTKIFTNPSVKLYQTFTSGWLNFSTKLDLDSLPRLYAPTTWDSGSSIYHLNDDTYPAGDSNSLMTHAMGKGEANHNPGPNTLAIMYDMGWKSVSIKHTPIKDIEYVTDPINFEAKIESDYDLDSTKLYLIYSSTKFVKKDSVRLMPTSNSAIFNVKIKPTQTGEIQYYFSARDVKKRTFVFPSNSPTRYLAFTIGIDKTAPVITHDPIKFLLSSNPTAKITAFVTDNIGIKSVKVAYFVNGGLIQELALANDSAERYIGNLTFPKGSVKGGDIVSYRIVATDISSQSNIGYLPLTGYNTFKIEEIKDPVERYITNFDALNPDFIGSDFTISSVTGFDSPALNSAHPYLSPDTDNEEFNFSTILKFPIILKNGKMTFDEIALVEPGETGSKFGDENFWDYVIVEGSKDGGISWKPFADGYDSNFQPSWLKLWNSSMSGNNSTAVPTKDLFVKHPTIDMLENGNFSVGDVVLVRFRLFSDPYSHGWGWIIDNLAIQDWETAVNPTLLSSGEVICFPNPVKDQLNIEISAKNTIQKLILRAYNSSGKQVYIQDFPVRSNLFETAIDVSSFIPGLYLFTFEPEKGEVITRKILVQ</sequence>
<dbReference type="GO" id="GO:0006508">
    <property type="term" value="P:proteolysis"/>
    <property type="evidence" value="ECO:0007669"/>
    <property type="project" value="UniProtKB-KW"/>
</dbReference>
<keyword evidence="2" id="KW-0645">Protease</keyword>
<evidence type="ECO:0000313" key="3">
    <source>
        <dbReference type="Proteomes" id="UP001193389"/>
    </source>
</evidence>
<feature type="domain" description="Secretion system C-terminal sorting" evidence="1">
    <location>
        <begin position="740"/>
        <end position="817"/>
    </location>
</feature>
<keyword evidence="3" id="KW-1185">Reference proteome</keyword>
<organism evidence="2 3">
    <name type="scientific">Aquipluma nitroreducens</name>
    <dbReference type="NCBI Taxonomy" id="2010828"/>
    <lineage>
        <taxon>Bacteria</taxon>
        <taxon>Pseudomonadati</taxon>
        <taxon>Bacteroidota</taxon>
        <taxon>Bacteroidia</taxon>
        <taxon>Marinilabiliales</taxon>
        <taxon>Prolixibacteraceae</taxon>
        <taxon>Aquipluma</taxon>
    </lineage>
</organism>
<accession>A0A5K7S9A3</accession>
<name>A0A5K7S9A3_9BACT</name>
<dbReference type="EMBL" id="AP018694">
    <property type="protein sequence ID" value="BBE18153.1"/>
    <property type="molecule type" value="Genomic_DNA"/>
</dbReference>